<evidence type="ECO:0000313" key="1">
    <source>
        <dbReference type="EMBL" id="KST62244.1"/>
    </source>
</evidence>
<name>A0A0V7ZCJ3_9CYAN</name>
<accession>A0A0V7ZCJ3</accession>
<protein>
    <submittedName>
        <fullName evidence="1">Uncharacterized protein</fullName>
    </submittedName>
</protein>
<organism evidence="1 2">
    <name type="scientific">Mastigocoleus testarum BC008</name>
    <dbReference type="NCBI Taxonomy" id="371196"/>
    <lineage>
        <taxon>Bacteria</taxon>
        <taxon>Bacillati</taxon>
        <taxon>Cyanobacteriota</taxon>
        <taxon>Cyanophyceae</taxon>
        <taxon>Nostocales</taxon>
        <taxon>Hapalosiphonaceae</taxon>
        <taxon>Mastigocoleus</taxon>
    </lineage>
</organism>
<comment type="caution">
    <text evidence="1">The sequence shown here is derived from an EMBL/GenBank/DDBJ whole genome shotgun (WGS) entry which is preliminary data.</text>
</comment>
<dbReference type="OrthoDB" id="583303at2"/>
<dbReference type="EMBL" id="LMTZ01000161">
    <property type="protein sequence ID" value="KST62244.1"/>
    <property type="molecule type" value="Genomic_DNA"/>
</dbReference>
<sequence length="70" mass="7467">MGRIYGSVGISSGKLATGVMAQIENNPNLTTRMLSVLKVCSVKALEQFLSHPAASFVIGVLEDWQKTNGT</sequence>
<dbReference type="AlphaFoldDB" id="A0A0V7ZCJ3"/>
<dbReference type="RefSeq" id="WP_036267838.1">
    <property type="nucleotide sequence ID" value="NZ_LMTZ01000161.1"/>
</dbReference>
<keyword evidence="2" id="KW-1185">Reference proteome</keyword>
<gene>
    <name evidence="1" type="ORF">BC008_08735</name>
</gene>
<proteinExistence type="predicted"/>
<reference evidence="1 2" key="1">
    <citation type="journal article" date="2015" name="Genome Announc.">
        <title>Draft Genome of the Euendolithic (true boring) Cyanobacterium Mastigocoleus testarum strain BC008.</title>
        <authorList>
            <person name="Guida B.S."/>
            <person name="Garcia-Pichel F."/>
        </authorList>
    </citation>
    <scope>NUCLEOTIDE SEQUENCE [LARGE SCALE GENOMIC DNA]</scope>
    <source>
        <strain evidence="1 2">BC008</strain>
    </source>
</reference>
<dbReference type="Proteomes" id="UP000053372">
    <property type="component" value="Unassembled WGS sequence"/>
</dbReference>
<evidence type="ECO:0000313" key="2">
    <source>
        <dbReference type="Proteomes" id="UP000053372"/>
    </source>
</evidence>